<keyword evidence="2" id="KW-1185">Reference proteome</keyword>
<dbReference type="Proteomes" id="UP001549291">
    <property type="component" value="Unassembled WGS sequence"/>
</dbReference>
<dbReference type="RefSeq" id="WP_304500878.1">
    <property type="nucleotide sequence ID" value="NZ_CP126013.1"/>
</dbReference>
<dbReference type="InterPro" id="IPR029044">
    <property type="entry name" value="Nucleotide-diphossugar_trans"/>
</dbReference>
<proteinExistence type="predicted"/>
<dbReference type="CDD" id="cd02513">
    <property type="entry name" value="CMP-NeuAc_Synthase"/>
    <property type="match status" value="1"/>
</dbReference>
<dbReference type="PANTHER" id="PTHR21485">
    <property type="entry name" value="HAD SUPERFAMILY MEMBERS CMAS AND KDSC"/>
    <property type="match status" value="1"/>
</dbReference>
<reference evidence="1 2" key="1">
    <citation type="submission" date="2024-06" db="EMBL/GenBank/DDBJ databases">
        <title>Genomic Encyclopedia of Type Strains, Phase V (KMG-V): Genome sequencing to study the core and pangenomes of soil and plant-associated prokaryotes.</title>
        <authorList>
            <person name="Whitman W."/>
        </authorList>
    </citation>
    <scope>NUCLEOTIDE SEQUENCE [LARGE SCALE GENOMIC DNA]</scope>
    <source>
        <strain evidence="1 2">USDA 160</strain>
    </source>
</reference>
<protein>
    <submittedName>
        <fullName evidence="1">Pseudaminic acid cytidylyltransferase</fullName>
        <ecNumber evidence="1">2.7.7.81</ecNumber>
    </submittedName>
</protein>
<dbReference type="InterPro" id="IPR003329">
    <property type="entry name" value="Cytidylyl_trans"/>
</dbReference>
<gene>
    <name evidence="1" type="ORF">ABIF63_004109</name>
</gene>
<name>A0ABV2RST6_BRAJP</name>
<dbReference type="InterPro" id="IPR050793">
    <property type="entry name" value="CMP-NeuNAc_synthase"/>
</dbReference>
<accession>A0ABV2RST6</accession>
<keyword evidence="1" id="KW-0548">Nucleotidyltransferase</keyword>
<dbReference type="Pfam" id="PF02348">
    <property type="entry name" value="CTP_transf_3"/>
    <property type="match status" value="1"/>
</dbReference>
<dbReference type="EMBL" id="JBEPTQ010000002">
    <property type="protein sequence ID" value="MET4720003.1"/>
    <property type="molecule type" value="Genomic_DNA"/>
</dbReference>
<comment type="caution">
    <text evidence="1">The sequence shown here is derived from an EMBL/GenBank/DDBJ whole genome shotgun (WGS) entry which is preliminary data.</text>
</comment>
<evidence type="ECO:0000313" key="1">
    <source>
        <dbReference type="EMBL" id="MET4720003.1"/>
    </source>
</evidence>
<dbReference type="Gene3D" id="3.90.550.10">
    <property type="entry name" value="Spore Coat Polysaccharide Biosynthesis Protein SpsA, Chain A"/>
    <property type="match status" value="1"/>
</dbReference>
<keyword evidence="1" id="KW-0808">Transferase</keyword>
<evidence type="ECO:0000313" key="2">
    <source>
        <dbReference type="Proteomes" id="UP001549291"/>
    </source>
</evidence>
<dbReference type="InterPro" id="IPR020039">
    <property type="entry name" value="PseF"/>
</dbReference>
<dbReference type="EC" id="2.7.7.81" evidence="1"/>
<dbReference type="PANTHER" id="PTHR21485:SF6">
    <property type="entry name" value="N-ACYLNEURAMINATE CYTIDYLYLTRANSFERASE-RELATED"/>
    <property type="match status" value="1"/>
</dbReference>
<organism evidence="1 2">
    <name type="scientific">Bradyrhizobium japonicum</name>
    <dbReference type="NCBI Taxonomy" id="375"/>
    <lineage>
        <taxon>Bacteria</taxon>
        <taxon>Pseudomonadati</taxon>
        <taxon>Pseudomonadota</taxon>
        <taxon>Alphaproteobacteria</taxon>
        <taxon>Hyphomicrobiales</taxon>
        <taxon>Nitrobacteraceae</taxon>
        <taxon>Bradyrhizobium</taxon>
    </lineage>
</organism>
<dbReference type="SUPFAM" id="SSF53448">
    <property type="entry name" value="Nucleotide-diphospho-sugar transferases"/>
    <property type="match status" value="1"/>
</dbReference>
<dbReference type="GO" id="GO:0016779">
    <property type="term" value="F:nucleotidyltransferase activity"/>
    <property type="evidence" value="ECO:0007669"/>
    <property type="project" value="UniProtKB-KW"/>
</dbReference>
<sequence>MADPGSDPCGEGECSRSFGRSRFDGGADASYEIICQGAFGVTLPTILAVIPARGGSKRIPRKNITLFHGKPMMAWPIGMLKSSGLVANILVSTDNEEVAEMARNVGAEVPFMRPASLSDDYTGTAAVTKHAVDWFVSNRYRPDLILTVYPTAVFVSADDIKSAVATIDRLNCEMVFSAVEFPSRIQRALFMTDDGRVRMAYPEYYSARSQDLPPAYHDAGQFYLSKTDTALAGASYDVVPSAILPVARDTAVDIDTPEDLEIAERIFQYRQRGTR</sequence>
<dbReference type="NCBIfam" id="TIGR03584">
    <property type="entry name" value="PseF"/>
    <property type="match status" value="1"/>
</dbReference>